<keyword evidence="3" id="KW-0472">Membrane</keyword>
<comment type="catalytic activity">
    <reaction evidence="1">
        <text>Hydrolysis of proteins in presence of ATP.</text>
        <dbReference type="EC" id="3.4.21.53"/>
    </reaction>
</comment>
<dbReference type="Gene3D" id="2.30.42.10">
    <property type="match status" value="1"/>
</dbReference>
<organism evidence="6 7">
    <name type="scientific">Pedococcus cremeus</name>
    <dbReference type="NCBI Taxonomy" id="587636"/>
    <lineage>
        <taxon>Bacteria</taxon>
        <taxon>Bacillati</taxon>
        <taxon>Actinomycetota</taxon>
        <taxon>Actinomycetes</taxon>
        <taxon>Micrococcales</taxon>
        <taxon>Intrasporangiaceae</taxon>
        <taxon>Pedococcus</taxon>
    </lineage>
</organism>
<feature type="domain" description="PDZ" evidence="4">
    <location>
        <begin position="160"/>
        <end position="242"/>
    </location>
</feature>
<gene>
    <name evidence="6" type="ORF">SAMN05216199_1115</name>
</gene>
<evidence type="ECO:0000313" key="7">
    <source>
        <dbReference type="Proteomes" id="UP000199019"/>
    </source>
</evidence>
<dbReference type="GO" id="GO:0004252">
    <property type="term" value="F:serine-type endopeptidase activity"/>
    <property type="evidence" value="ECO:0007669"/>
    <property type="project" value="UniProtKB-UniRule"/>
</dbReference>
<dbReference type="InterPro" id="IPR014721">
    <property type="entry name" value="Ribsml_uS5_D2-typ_fold_subgr"/>
</dbReference>
<name>A0A1H9RU20_9MICO</name>
<keyword evidence="1" id="KW-0720">Serine protease</keyword>
<feature type="domain" description="Lon proteolytic" evidence="5">
    <location>
        <begin position="278"/>
        <end position="378"/>
    </location>
</feature>
<sequence length="391" mass="40614">MPQLPSSTPGPNDPNDPNGPNDPSGPPGPSGPAAPGYSGQDPYRLSRKSVWALTGVFLGIALAALLSIVSLPYVVMQPGPISNTLGKLSGQQLITVKGAETYPTTGALDFTTVRVLGGPGDKVNAWELLWAAIDPTSDIYKEEQIFPKGVTSKQVEEENTAEMVGSQQEAIAVALKALGKPVTERVTIAQVAKDAPSAALLKKGDQIVAVDGTPIRTSEDVRTAVQKHQPGEPVKLQLRRGGSLVDVTATTRDSDGRATIGVFLGREFDFPVDVQIHAGDVGGPSAGTMFALGVYDTLTPGALTGGQKIAGTGTIDSSGTVGPIGGIRQKLVGARDGGADWFLAPADNCDEVVGHVPDGLRVVRISTFDEARRAVQDIAAKKANSLPTCTR</sequence>
<dbReference type="InterPro" id="IPR036034">
    <property type="entry name" value="PDZ_sf"/>
</dbReference>
<dbReference type="GO" id="GO:0005524">
    <property type="term" value="F:ATP binding"/>
    <property type="evidence" value="ECO:0007669"/>
    <property type="project" value="InterPro"/>
</dbReference>
<feature type="compositionally biased region" description="Low complexity" evidence="2">
    <location>
        <begin position="1"/>
        <end position="22"/>
    </location>
</feature>
<dbReference type="PROSITE" id="PS51786">
    <property type="entry name" value="LON_PROTEOLYTIC"/>
    <property type="match status" value="1"/>
</dbReference>
<keyword evidence="3" id="KW-1133">Transmembrane helix</keyword>
<protein>
    <recommendedName>
        <fullName evidence="1">endopeptidase La</fullName>
        <ecNumber evidence="1">3.4.21.53</ecNumber>
    </recommendedName>
</protein>
<dbReference type="PROSITE" id="PS50106">
    <property type="entry name" value="PDZ"/>
    <property type="match status" value="1"/>
</dbReference>
<feature type="compositionally biased region" description="Pro residues" evidence="2">
    <location>
        <begin position="23"/>
        <end position="32"/>
    </location>
</feature>
<dbReference type="InterPro" id="IPR001478">
    <property type="entry name" value="PDZ"/>
</dbReference>
<reference evidence="7" key="1">
    <citation type="submission" date="2016-10" db="EMBL/GenBank/DDBJ databases">
        <authorList>
            <person name="Varghese N."/>
            <person name="Submissions S."/>
        </authorList>
    </citation>
    <scope>NUCLEOTIDE SEQUENCE [LARGE SCALE GENOMIC DNA]</scope>
    <source>
        <strain evidence="7">CGMCC 1.6963</strain>
    </source>
</reference>
<dbReference type="PANTHER" id="PTHR10046">
    <property type="entry name" value="ATP DEPENDENT LON PROTEASE FAMILY MEMBER"/>
    <property type="match status" value="1"/>
</dbReference>
<dbReference type="EMBL" id="FOHB01000001">
    <property type="protein sequence ID" value="SER76038.1"/>
    <property type="molecule type" value="Genomic_DNA"/>
</dbReference>
<keyword evidence="3" id="KW-0812">Transmembrane</keyword>
<evidence type="ECO:0000259" key="5">
    <source>
        <dbReference type="PROSITE" id="PS51786"/>
    </source>
</evidence>
<dbReference type="AlphaFoldDB" id="A0A1H9RU20"/>
<keyword evidence="7" id="KW-1185">Reference proteome</keyword>
<dbReference type="EC" id="3.4.21.53" evidence="1"/>
<dbReference type="GO" id="GO:0004176">
    <property type="term" value="F:ATP-dependent peptidase activity"/>
    <property type="evidence" value="ECO:0007669"/>
    <property type="project" value="UniProtKB-UniRule"/>
</dbReference>
<dbReference type="GO" id="GO:0006508">
    <property type="term" value="P:proteolysis"/>
    <property type="evidence" value="ECO:0007669"/>
    <property type="project" value="UniProtKB-KW"/>
</dbReference>
<dbReference type="SUPFAM" id="SSF50156">
    <property type="entry name" value="PDZ domain-like"/>
    <property type="match status" value="1"/>
</dbReference>
<dbReference type="Pfam" id="PF05362">
    <property type="entry name" value="Lon_C"/>
    <property type="match status" value="1"/>
</dbReference>
<feature type="active site" evidence="1">
    <location>
        <position position="330"/>
    </location>
</feature>
<keyword evidence="1" id="KW-0645">Protease</keyword>
<dbReference type="InterPro" id="IPR008269">
    <property type="entry name" value="Lon_proteolytic"/>
</dbReference>
<proteinExistence type="inferred from homology"/>
<evidence type="ECO:0000259" key="4">
    <source>
        <dbReference type="PROSITE" id="PS50106"/>
    </source>
</evidence>
<keyword evidence="1" id="KW-0378">Hydrolase</keyword>
<dbReference type="STRING" id="587636.SAMN05216199_1115"/>
<evidence type="ECO:0000313" key="6">
    <source>
        <dbReference type="EMBL" id="SER76038.1"/>
    </source>
</evidence>
<dbReference type="InterPro" id="IPR027065">
    <property type="entry name" value="Lon_Prtase"/>
</dbReference>
<dbReference type="Gene3D" id="3.30.230.10">
    <property type="match status" value="1"/>
</dbReference>
<dbReference type="SMART" id="SM00228">
    <property type="entry name" value="PDZ"/>
    <property type="match status" value="1"/>
</dbReference>
<evidence type="ECO:0000256" key="1">
    <source>
        <dbReference type="PROSITE-ProRule" id="PRU01122"/>
    </source>
</evidence>
<evidence type="ECO:0000256" key="2">
    <source>
        <dbReference type="SAM" id="MobiDB-lite"/>
    </source>
</evidence>
<dbReference type="RefSeq" id="WP_091755994.1">
    <property type="nucleotide sequence ID" value="NZ_FOHB01000001.1"/>
</dbReference>
<accession>A0A1H9RU20</accession>
<dbReference type="SUPFAM" id="SSF54211">
    <property type="entry name" value="Ribosomal protein S5 domain 2-like"/>
    <property type="match status" value="1"/>
</dbReference>
<dbReference type="Pfam" id="PF13180">
    <property type="entry name" value="PDZ_2"/>
    <property type="match status" value="1"/>
</dbReference>
<comment type="similarity">
    <text evidence="1">Belongs to the peptidase S16 family.</text>
</comment>
<feature type="transmembrane region" description="Helical" evidence="3">
    <location>
        <begin position="50"/>
        <end position="75"/>
    </location>
</feature>
<feature type="region of interest" description="Disordered" evidence="2">
    <location>
        <begin position="1"/>
        <end position="40"/>
    </location>
</feature>
<evidence type="ECO:0000256" key="3">
    <source>
        <dbReference type="SAM" id="Phobius"/>
    </source>
</evidence>
<feature type="active site" evidence="1">
    <location>
        <position position="285"/>
    </location>
</feature>
<dbReference type="Proteomes" id="UP000199019">
    <property type="component" value="Unassembled WGS sequence"/>
</dbReference>
<dbReference type="InterPro" id="IPR020568">
    <property type="entry name" value="Ribosomal_Su5_D2-typ_SF"/>
</dbReference>
<dbReference type="GO" id="GO:0030163">
    <property type="term" value="P:protein catabolic process"/>
    <property type="evidence" value="ECO:0007669"/>
    <property type="project" value="InterPro"/>
</dbReference>